<dbReference type="GO" id="GO:0005737">
    <property type="term" value="C:cytoplasm"/>
    <property type="evidence" value="ECO:0007669"/>
    <property type="project" value="TreeGrafter"/>
</dbReference>
<feature type="compositionally biased region" description="Basic and acidic residues" evidence="2">
    <location>
        <begin position="102"/>
        <end position="112"/>
    </location>
</feature>
<keyword evidence="5" id="KW-1185">Reference proteome</keyword>
<protein>
    <submittedName>
        <fullName evidence="4">Rho GTPase-activating protein 18</fullName>
    </submittedName>
</protein>
<dbReference type="PANTHER" id="PTHR14963">
    <property type="entry name" value="RHO GTPASE ACTIVATING PROTEIN 18,19-RELATED"/>
    <property type="match status" value="1"/>
</dbReference>
<feature type="compositionally biased region" description="Low complexity" evidence="2">
    <location>
        <begin position="129"/>
        <end position="163"/>
    </location>
</feature>
<dbReference type="Pfam" id="PF25442">
    <property type="entry name" value="Ubiquitin_RHG40_C"/>
    <property type="match status" value="1"/>
</dbReference>
<dbReference type="Gene3D" id="1.10.555.10">
    <property type="entry name" value="Rho GTPase activation protein"/>
    <property type="match status" value="1"/>
</dbReference>
<dbReference type="GO" id="GO:0005096">
    <property type="term" value="F:GTPase activator activity"/>
    <property type="evidence" value="ECO:0007669"/>
    <property type="project" value="UniProtKB-KW"/>
</dbReference>
<dbReference type="PROSITE" id="PS50238">
    <property type="entry name" value="RHOGAP"/>
    <property type="match status" value="1"/>
</dbReference>
<organism evidence="4 5">
    <name type="scientific">Amphibalanus amphitrite</name>
    <name type="common">Striped barnacle</name>
    <name type="synonym">Balanus amphitrite</name>
    <dbReference type="NCBI Taxonomy" id="1232801"/>
    <lineage>
        <taxon>Eukaryota</taxon>
        <taxon>Metazoa</taxon>
        <taxon>Ecdysozoa</taxon>
        <taxon>Arthropoda</taxon>
        <taxon>Crustacea</taxon>
        <taxon>Multicrustacea</taxon>
        <taxon>Cirripedia</taxon>
        <taxon>Thoracica</taxon>
        <taxon>Thoracicalcarea</taxon>
        <taxon>Balanomorpha</taxon>
        <taxon>Balanoidea</taxon>
        <taxon>Balanidae</taxon>
        <taxon>Amphibalaninae</taxon>
        <taxon>Amphibalanus</taxon>
    </lineage>
</organism>
<evidence type="ECO:0000313" key="5">
    <source>
        <dbReference type="Proteomes" id="UP000440578"/>
    </source>
</evidence>
<dbReference type="GO" id="GO:0051056">
    <property type="term" value="P:regulation of small GTPase mediated signal transduction"/>
    <property type="evidence" value="ECO:0007669"/>
    <property type="project" value="TreeGrafter"/>
</dbReference>
<dbReference type="SUPFAM" id="SSF48350">
    <property type="entry name" value="GTPase activation domain, GAP"/>
    <property type="match status" value="1"/>
</dbReference>
<dbReference type="EMBL" id="VIIS01001239">
    <property type="protein sequence ID" value="KAF0300712.1"/>
    <property type="molecule type" value="Genomic_DNA"/>
</dbReference>
<dbReference type="InterPro" id="IPR008936">
    <property type="entry name" value="Rho_GTPase_activation_prot"/>
</dbReference>
<dbReference type="AlphaFoldDB" id="A0A6A4WCW5"/>
<dbReference type="InterPro" id="IPR057323">
    <property type="entry name" value="RHG40/28/18_ubiquitin"/>
</dbReference>
<dbReference type="GO" id="GO:0007165">
    <property type="term" value="P:signal transduction"/>
    <property type="evidence" value="ECO:0007669"/>
    <property type="project" value="InterPro"/>
</dbReference>
<feature type="region of interest" description="Disordered" evidence="2">
    <location>
        <begin position="41"/>
        <end position="65"/>
    </location>
</feature>
<feature type="compositionally biased region" description="Acidic residues" evidence="2">
    <location>
        <begin position="51"/>
        <end position="65"/>
    </location>
</feature>
<name>A0A6A4WCW5_AMPAM</name>
<feature type="region of interest" description="Disordered" evidence="2">
    <location>
        <begin position="90"/>
        <end position="200"/>
    </location>
</feature>
<gene>
    <name evidence="4" type="primary">ARHGAP18_1</name>
    <name evidence="4" type="ORF">FJT64_026817</name>
</gene>
<dbReference type="SMART" id="SM00324">
    <property type="entry name" value="RhoGAP"/>
    <property type="match status" value="1"/>
</dbReference>
<evidence type="ECO:0000256" key="1">
    <source>
        <dbReference type="ARBA" id="ARBA00022468"/>
    </source>
</evidence>
<dbReference type="GO" id="GO:0030833">
    <property type="term" value="P:regulation of actin filament polymerization"/>
    <property type="evidence" value="ECO:0007669"/>
    <property type="project" value="TreeGrafter"/>
</dbReference>
<dbReference type="InterPro" id="IPR000198">
    <property type="entry name" value="RhoGAP_dom"/>
</dbReference>
<proteinExistence type="predicted"/>
<dbReference type="Proteomes" id="UP000440578">
    <property type="component" value="Unassembled WGS sequence"/>
</dbReference>
<dbReference type="OrthoDB" id="6345076at2759"/>
<accession>A0A6A4WCW5</accession>
<keyword evidence="1" id="KW-0343">GTPase activation</keyword>
<evidence type="ECO:0000313" key="4">
    <source>
        <dbReference type="EMBL" id="KAF0300712.1"/>
    </source>
</evidence>
<evidence type="ECO:0000259" key="3">
    <source>
        <dbReference type="PROSITE" id="PS50238"/>
    </source>
</evidence>
<evidence type="ECO:0000256" key="2">
    <source>
        <dbReference type="SAM" id="MobiDB-lite"/>
    </source>
</evidence>
<dbReference type="Pfam" id="PF00620">
    <property type="entry name" value="RhoGAP"/>
    <property type="match status" value="1"/>
</dbReference>
<feature type="compositionally biased region" description="Polar residues" evidence="2">
    <location>
        <begin position="168"/>
        <end position="179"/>
    </location>
</feature>
<dbReference type="PANTHER" id="PTHR14963:SF1">
    <property type="entry name" value="RHO GTPASE-ACTIVATING PROTEIN CONUNDRUM"/>
    <property type="match status" value="1"/>
</dbReference>
<feature type="domain" description="Rho-GAP" evidence="3">
    <location>
        <begin position="226"/>
        <end position="411"/>
    </location>
</feature>
<comment type="caution">
    <text evidence="4">The sequence shown here is derived from an EMBL/GenBank/DDBJ whole genome shotgun (WGS) entry which is preliminary data.</text>
</comment>
<reference evidence="4 5" key="1">
    <citation type="submission" date="2019-07" db="EMBL/GenBank/DDBJ databases">
        <title>Draft genome assembly of a fouling barnacle, Amphibalanus amphitrite (Darwin, 1854): The first reference genome for Thecostraca.</title>
        <authorList>
            <person name="Kim W."/>
        </authorList>
    </citation>
    <scope>NUCLEOTIDE SEQUENCE [LARGE SCALE GENOMIC DNA]</scope>
    <source>
        <strain evidence="4">SNU_AA5</strain>
        <tissue evidence="4">Soma without cirri and trophi</tissue>
    </source>
</reference>
<feature type="compositionally biased region" description="Basic and acidic residues" evidence="2">
    <location>
        <begin position="180"/>
        <end position="198"/>
    </location>
</feature>
<sequence length="596" mass="66531">MISHPSWLWSSISAASDASRVDPLHSMETYNSQEYFDLVNESRMARRDSDDVADEDNSPEDDGDAFDWLEQVGFHSLVSEPEGAAEDAVLHSLTPQQQAVRRKVDTYRDTQRRRSKDKGRHVDVRSVFPSEAASADSRSRSATPDSLDSLSPPRSPPGSCSRLDAGSPHSQGYHSSSRGSLDHLERVEEGDRTPEYRHVLRIPVDKVAPGSSPPKAGNAAFQQSHDALDRVGAKTKSLFIADATGHYKPSRKSAPPDSSWRVLLRVPGHQQKVDQLRRTVDERFYSRPGDVDEALRTSSANDVAALVKLFLRELPAPLLTRELMDAFHQTDALPLPETNRAVLRRLLDFLAAVATRETANKMTLENVAMIMAPNLMWPAQRRQKDISVEIEYAAVTSRVVRNMVRHRDGLWEVLPKFIGQVRQQHEAEQQLKAKKDHSRQVKKLLRKKESPVAPKIENEKELHGCKIQIRAPQFDKHWNDVPLTEGTTAGDVVNRYLSPLLLKSELEDRIQGRRGSHRQGDGPTPSGVTACLKSDTGAGSVLSAHFLFEQGGNIGHRRIDHDACLLDCYRANPNAQWEIRCCHGSDLSATVEIVAD</sequence>